<dbReference type="CDD" id="cd03677">
    <property type="entry name" value="MM_CoA_mutase_beta"/>
    <property type="match status" value="1"/>
</dbReference>
<sequence length="459" mass="51935">MTSKTRFYNFPPVTAKQWKQQIQAGLKGKDYNELLVWDSPDQIKVKPFYSAEDLEDMTARELSAPAEWKIGQAIDAGDIGSANAKARNALEKGAESLYFITEKEADLKLLFEGIDLKTVPVHLEVSFFTSPLKEQLSSLPARAKGSVFLHWDVIGHLARTGNWYKSMEEDLSSTFEVIRNLPGMHTLSVDGTLYQNAGANRIQQLAYTLAHVCEYLQFAESNSMKVTIPEPVFRMAVDSNYFFEIAKLRAMRLLWATLAKEFGAPEMCHIIAEPTRRNKTLYEYNANMLRTTMECMAAVNGGADTVINMPYDALYHKENEFGERMGRNQLLILKNESYLGVVSNPADGAYYIESLTQQLAEKALALFMQLEASGGFLSALKKHSIQKKIREQAGADQERFDKGEQVLVGTNAYKNPDDRMKGELEIHPFPKKRAEKTLVEPILEKRLAESLEKKRLEHE</sequence>
<feature type="domain" description="Methylmalonyl-CoA mutase alpha/beta chain catalytic" evidence="1">
    <location>
        <begin position="105"/>
        <end position="441"/>
    </location>
</feature>
<dbReference type="InterPro" id="IPR006099">
    <property type="entry name" value="MeMalonylCoA_mutase_a/b_cat"/>
</dbReference>
<reference evidence="3" key="1">
    <citation type="journal article" date="2019" name="Int. J. Syst. Evol. Microbiol.">
        <title>The Global Catalogue of Microorganisms (GCM) 10K type strain sequencing project: providing services to taxonomists for standard genome sequencing and annotation.</title>
        <authorList>
            <consortium name="The Broad Institute Genomics Platform"/>
            <consortium name="The Broad Institute Genome Sequencing Center for Infectious Disease"/>
            <person name="Wu L."/>
            <person name="Ma J."/>
        </authorList>
    </citation>
    <scope>NUCLEOTIDE SEQUENCE [LARGE SCALE GENOMIC DNA]</scope>
    <source>
        <strain evidence="3">CGMCC 1.12606</strain>
    </source>
</reference>
<dbReference type="Proteomes" id="UP000625780">
    <property type="component" value="Unassembled WGS sequence"/>
</dbReference>
<accession>A0ABQ1R4C2</accession>
<dbReference type="PANTHER" id="PTHR48101">
    <property type="entry name" value="METHYLMALONYL-COA MUTASE, MITOCHONDRIAL-RELATED"/>
    <property type="match status" value="1"/>
</dbReference>
<evidence type="ECO:0000313" key="3">
    <source>
        <dbReference type="Proteomes" id="UP000625780"/>
    </source>
</evidence>
<dbReference type="InterPro" id="IPR016176">
    <property type="entry name" value="Cbl-dep_enz_cat"/>
</dbReference>
<keyword evidence="3" id="KW-1185">Reference proteome</keyword>
<evidence type="ECO:0000259" key="1">
    <source>
        <dbReference type="Pfam" id="PF01642"/>
    </source>
</evidence>
<dbReference type="SUPFAM" id="SSF51703">
    <property type="entry name" value="Cobalamin (vitamin B12)-dependent enzymes"/>
    <property type="match status" value="1"/>
</dbReference>
<dbReference type="Pfam" id="PF01642">
    <property type="entry name" value="MM_CoA_mutase"/>
    <property type="match status" value="1"/>
</dbReference>
<organism evidence="2 3">
    <name type="scientific">Muriicola marianensis</name>
    <dbReference type="NCBI Taxonomy" id="1324801"/>
    <lineage>
        <taxon>Bacteria</taxon>
        <taxon>Pseudomonadati</taxon>
        <taxon>Bacteroidota</taxon>
        <taxon>Flavobacteriia</taxon>
        <taxon>Flavobacteriales</taxon>
        <taxon>Flavobacteriaceae</taxon>
        <taxon>Muriicola</taxon>
    </lineage>
</organism>
<proteinExistence type="predicted"/>
<dbReference type="EMBL" id="BMFH01000002">
    <property type="protein sequence ID" value="GGD57760.1"/>
    <property type="molecule type" value="Genomic_DNA"/>
</dbReference>
<name>A0ABQ1R4C2_9FLAO</name>
<dbReference type="RefSeq" id="WP_188371135.1">
    <property type="nucleotide sequence ID" value="NZ_BMFH01000002.1"/>
</dbReference>
<dbReference type="PANTHER" id="PTHR48101:SF1">
    <property type="entry name" value="METHYLMALONYL-COA MUTASE, LARGE SUBUNIT"/>
    <property type="match status" value="1"/>
</dbReference>
<evidence type="ECO:0000313" key="2">
    <source>
        <dbReference type="EMBL" id="GGD57760.1"/>
    </source>
</evidence>
<protein>
    <submittedName>
        <fullName evidence="2">Methylmalonyl-CoA mutase</fullName>
    </submittedName>
</protein>
<gene>
    <name evidence="2" type="primary">mutA</name>
    <name evidence="2" type="ORF">GCM10011361_25320</name>
</gene>
<dbReference type="Gene3D" id="3.20.20.240">
    <property type="entry name" value="Methylmalonyl-CoA mutase"/>
    <property type="match status" value="1"/>
</dbReference>
<comment type="caution">
    <text evidence="2">The sequence shown here is derived from an EMBL/GenBank/DDBJ whole genome shotgun (WGS) entry which is preliminary data.</text>
</comment>